<comment type="cofactor">
    <cofactor evidence="2">
        <name>Mg(2+)</name>
        <dbReference type="ChEBI" id="CHEBI:18420"/>
    </cofactor>
    <text evidence="2">Binds 2 magnesium ions per subunit.</text>
</comment>
<dbReference type="Gene3D" id="3.40.1180.10">
    <property type="entry name" value="Decaprenyl diphosphate synthase-like"/>
    <property type="match status" value="1"/>
</dbReference>
<feature type="binding site" evidence="2">
    <location>
        <position position="213"/>
    </location>
    <ligand>
        <name>Mg(2+)</name>
        <dbReference type="ChEBI" id="CHEBI:18420"/>
    </ligand>
</feature>
<dbReference type="PANTHER" id="PTHR10291">
    <property type="entry name" value="DEHYDRODOLICHYL DIPHOSPHATE SYNTHASE FAMILY MEMBER"/>
    <property type="match status" value="1"/>
</dbReference>
<dbReference type="Pfam" id="PF01255">
    <property type="entry name" value="Prenyltransf"/>
    <property type="match status" value="1"/>
</dbReference>
<organism evidence="3 4">
    <name type="scientific">Candidatus Mycosynbacter amalyticus</name>
    <dbReference type="NCBI Taxonomy" id="2665156"/>
    <lineage>
        <taxon>Bacteria</taxon>
        <taxon>Candidatus Saccharimonadota</taxon>
        <taxon>Candidatus Saccharimonadota incertae sedis</taxon>
        <taxon>Candidatus Mycosynbacter</taxon>
    </lineage>
</organism>
<feature type="binding site" evidence="2">
    <location>
        <position position="30"/>
    </location>
    <ligand>
        <name>Mg(2+)</name>
        <dbReference type="ChEBI" id="CHEBI:18420"/>
    </ligand>
</feature>
<feature type="binding site" evidence="2">
    <location>
        <position position="79"/>
    </location>
    <ligand>
        <name>substrate</name>
    </ligand>
</feature>
<comment type="function">
    <text evidence="2">Catalyzes the condensation of isopentenyl diphosphate (IPP) with allylic pyrophosphates generating different type of terpenoids.</text>
</comment>
<evidence type="ECO:0000313" key="3">
    <source>
        <dbReference type="EMBL" id="QHN42526.1"/>
    </source>
</evidence>
<dbReference type="Proteomes" id="UP001059824">
    <property type="component" value="Chromosome"/>
</dbReference>
<dbReference type="GO" id="GO:0000287">
    <property type="term" value="F:magnesium ion binding"/>
    <property type="evidence" value="ECO:0007669"/>
    <property type="project" value="UniProtKB-UniRule"/>
</dbReference>
<feature type="binding site" evidence="2">
    <location>
        <begin position="31"/>
        <end position="34"/>
    </location>
    <ligand>
        <name>substrate</name>
    </ligand>
</feature>
<feature type="binding site" evidence="2">
    <location>
        <position position="194"/>
    </location>
    <ligand>
        <name>substrate</name>
    </ligand>
</feature>
<feature type="binding site" evidence="2">
    <location>
        <position position="47"/>
    </location>
    <ligand>
        <name>substrate</name>
    </ligand>
</feature>
<keyword evidence="1 2" id="KW-0808">Transferase</keyword>
<proteinExistence type="inferred from homology"/>
<name>A0A857MIZ0_9BACT</name>
<dbReference type="KEGG" id="mama:GII36_01520"/>
<dbReference type="SUPFAM" id="SSF64005">
    <property type="entry name" value="Undecaprenyl diphosphate synthase"/>
    <property type="match status" value="1"/>
</dbReference>
<dbReference type="InterPro" id="IPR018520">
    <property type="entry name" value="UPP_synth-like_CS"/>
</dbReference>
<dbReference type="GO" id="GO:0045547">
    <property type="term" value="F:ditrans,polycis-polyprenyl diphosphate synthase [(2E,6E)-farnesyl diphosphate specific] activity"/>
    <property type="evidence" value="ECO:0007669"/>
    <property type="project" value="TreeGrafter"/>
</dbReference>
<dbReference type="EMBL" id="CP045921">
    <property type="protein sequence ID" value="QHN42526.1"/>
    <property type="molecule type" value="Genomic_DNA"/>
</dbReference>
<feature type="binding site" evidence="2">
    <location>
        <begin position="200"/>
        <end position="202"/>
    </location>
    <ligand>
        <name>substrate</name>
    </ligand>
</feature>
<dbReference type="InterPro" id="IPR036424">
    <property type="entry name" value="UPP_synth-like_sf"/>
</dbReference>
<feature type="active site" description="Proton acceptor" evidence="2">
    <location>
        <position position="78"/>
    </location>
</feature>
<dbReference type="GO" id="GO:0016094">
    <property type="term" value="P:polyprenol biosynthetic process"/>
    <property type="evidence" value="ECO:0007669"/>
    <property type="project" value="TreeGrafter"/>
</dbReference>
<evidence type="ECO:0000256" key="2">
    <source>
        <dbReference type="HAMAP-Rule" id="MF_01139"/>
    </source>
</evidence>
<keyword evidence="2" id="KW-0460">Magnesium</keyword>
<dbReference type="PROSITE" id="PS01066">
    <property type="entry name" value="UPP_SYNTHASE"/>
    <property type="match status" value="1"/>
</dbReference>
<comment type="caution">
    <text evidence="2">Lacks conserved residue(s) required for the propagation of feature annotation.</text>
</comment>
<dbReference type="EC" id="2.5.1.-" evidence="2"/>
<dbReference type="HAMAP" id="MF_01139">
    <property type="entry name" value="ISPT"/>
    <property type="match status" value="1"/>
</dbReference>
<dbReference type="NCBIfam" id="TIGR00055">
    <property type="entry name" value="uppS"/>
    <property type="match status" value="1"/>
</dbReference>
<dbReference type="CDD" id="cd00475">
    <property type="entry name" value="Cis_IPPS"/>
    <property type="match status" value="1"/>
</dbReference>
<evidence type="ECO:0000256" key="1">
    <source>
        <dbReference type="ARBA" id="ARBA00022679"/>
    </source>
</evidence>
<keyword evidence="4" id="KW-1185">Reference proteome</keyword>
<reference evidence="3" key="1">
    <citation type="journal article" date="2021" name="Nat. Microbiol.">
        <title>Cocultivation of an ultrasmall environmental parasitic bacterium with lytic ability against bacteria associated with wastewater foams.</title>
        <authorList>
            <person name="Batinovic S."/>
            <person name="Rose J.J.A."/>
            <person name="Ratcliffe J."/>
            <person name="Seviour R.J."/>
            <person name="Petrovski S."/>
        </authorList>
    </citation>
    <scope>NUCLEOTIDE SEQUENCE</scope>
    <source>
        <strain evidence="3">JR1</strain>
    </source>
</reference>
<accession>A0A857MIZ0</accession>
<comment type="similarity">
    <text evidence="2">Belongs to the UPP synthase family.</text>
</comment>
<dbReference type="PANTHER" id="PTHR10291:SF0">
    <property type="entry name" value="DEHYDRODOLICHYL DIPHOSPHATE SYNTHASE 2"/>
    <property type="match status" value="1"/>
</dbReference>
<feature type="active site" evidence="2">
    <location>
        <position position="30"/>
    </location>
</feature>
<feature type="binding site" evidence="2">
    <location>
        <position position="81"/>
    </location>
    <ligand>
        <name>substrate</name>
    </ligand>
</feature>
<protein>
    <recommendedName>
        <fullName evidence="2">Isoprenyl transferase</fullName>
        <ecNumber evidence="2">2.5.1.-</ecNumber>
    </recommendedName>
</protein>
<feature type="binding site" evidence="2">
    <location>
        <position position="35"/>
    </location>
    <ligand>
        <name>substrate</name>
    </ligand>
</feature>
<dbReference type="InterPro" id="IPR001441">
    <property type="entry name" value="UPP_synth-like"/>
</dbReference>
<comment type="subunit">
    <text evidence="2">Homodimer.</text>
</comment>
<feature type="binding site" evidence="2">
    <location>
        <begin position="75"/>
        <end position="77"/>
    </location>
    <ligand>
        <name>substrate</name>
    </ligand>
</feature>
<keyword evidence="2" id="KW-0479">Metal-binding</keyword>
<dbReference type="AlphaFoldDB" id="A0A857MIZ0"/>
<gene>
    <name evidence="3" type="primary">uppS</name>
    <name evidence="3" type="ORF">GII36_01520</name>
</gene>
<evidence type="ECO:0000313" key="4">
    <source>
        <dbReference type="Proteomes" id="UP001059824"/>
    </source>
</evidence>
<sequence length="245" mass="27513">MQGQREGYSNDLIDEHEPKDIPQHIGYIVDGNRRWAKKHGLPTYEGHLAGYNAIQDVAKATFDAGVPYMSAYIFSTENWKRSEEEVGKLMGLVLKMFTADLHIFVDNNIRVKVLGSREGVDEQILREIDHAEEVTQDNTAGTLGLCFNYGGQLEIADAVRAAATAGEDMSSITPSTLEHYLYAPDMPPVDVIVRSGGDQRISNFMLWRAAYSELVFLDNAWPDMTKEDVSSIIDTYSKRSRRFGK</sequence>